<name>A0A3N4GWE9_9ACTN</name>
<dbReference type="OrthoDB" id="4454291at2"/>
<evidence type="ECO:0000313" key="2">
    <source>
        <dbReference type="EMBL" id="RPA57304.1"/>
    </source>
</evidence>
<comment type="caution">
    <text evidence="2">The sequence shown here is derived from an EMBL/GenBank/DDBJ whole genome shotgun (WGS) entry which is preliminary data.</text>
</comment>
<dbReference type="AlphaFoldDB" id="A0A3N4GWE9"/>
<accession>A0A3N4GWE9</accession>
<dbReference type="SUPFAM" id="SSF46689">
    <property type="entry name" value="Homeodomain-like"/>
    <property type="match status" value="1"/>
</dbReference>
<proteinExistence type="predicted"/>
<organism evidence="2 3">
    <name type="scientific">Gordonia oryzae</name>
    <dbReference type="NCBI Taxonomy" id="2487349"/>
    <lineage>
        <taxon>Bacteria</taxon>
        <taxon>Bacillati</taxon>
        <taxon>Actinomycetota</taxon>
        <taxon>Actinomycetes</taxon>
        <taxon>Mycobacteriales</taxon>
        <taxon>Gordoniaceae</taxon>
        <taxon>Gordonia</taxon>
    </lineage>
</organism>
<gene>
    <name evidence="2" type="ORF">EF294_18745</name>
</gene>
<keyword evidence="3" id="KW-1185">Reference proteome</keyword>
<evidence type="ECO:0000313" key="3">
    <source>
        <dbReference type="Proteomes" id="UP000267536"/>
    </source>
</evidence>
<feature type="region of interest" description="Disordered" evidence="1">
    <location>
        <begin position="1"/>
        <end position="24"/>
    </location>
</feature>
<reference evidence="2 3" key="1">
    <citation type="submission" date="2018-11" db="EMBL/GenBank/DDBJ databases">
        <title>Draft genome sequence of Gordonia sp. RS15-1S isolated from rice stems.</title>
        <authorList>
            <person name="Muangham S."/>
        </authorList>
    </citation>
    <scope>NUCLEOTIDE SEQUENCE [LARGE SCALE GENOMIC DNA]</scope>
    <source>
        <strain evidence="2 3">RS15-1S</strain>
    </source>
</reference>
<evidence type="ECO:0000256" key="1">
    <source>
        <dbReference type="SAM" id="MobiDB-lite"/>
    </source>
</evidence>
<dbReference type="InterPro" id="IPR009057">
    <property type="entry name" value="Homeodomain-like_sf"/>
</dbReference>
<sequence>MDEKVSLSADAPAPPRRRGRPPTLDRARIIATGIEMTLPAVTFAGLAKQLGVTQAALYKHVDGLGELRTLIAEQIFLDWSIPDPHPTLPIHEYLLDFALSIRLLAHHHPGITPFLTRRTDTTATMVAKIGAHHHRVAAVYDLDPATARTLLSGIAFAAVALADTVYASYGWEKRPSSARADLPDDDIETDLRWTVKALVVGSLHVAGLDVDPGPRWRRT</sequence>
<dbReference type="Proteomes" id="UP000267536">
    <property type="component" value="Unassembled WGS sequence"/>
</dbReference>
<protein>
    <submittedName>
        <fullName evidence="2">TetR/AcrR family transcriptional regulator</fullName>
    </submittedName>
</protein>
<dbReference type="EMBL" id="RKMH01000017">
    <property type="protein sequence ID" value="RPA57304.1"/>
    <property type="molecule type" value="Genomic_DNA"/>
</dbReference>
<dbReference type="RefSeq" id="WP_123932430.1">
    <property type="nucleotide sequence ID" value="NZ_JBPSDP010000018.1"/>
</dbReference>
<dbReference type="Gene3D" id="1.10.357.10">
    <property type="entry name" value="Tetracycline Repressor, domain 2"/>
    <property type="match status" value="1"/>
</dbReference>